<proteinExistence type="inferred from homology"/>
<dbReference type="EMBL" id="ACJN02000005">
    <property type="protein sequence ID" value="EFI32753.1"/>
    <property type="molecule type" value="Genomic_DNA"/>
</dbReference>
<feature type="domain" description="Core-binding (CB)" evidence="7">
    <location>
        <begin position="101"/>
        <end position="181"/>
    </location>
</feature>
<dbReference type="Proteomes" id="UP000005496">
    <property type="component" value="Unassembled WGS sequence"/>
</dbReference>
<dbReference type="InterPro" id="IPR002104">
    <property type="entry name" value="Integrase_catalytic"/>
</dbReference>
<name>D6SUZ7_9BACT</name>
<dbReference type="PANTHER" id="PTHR30629:SF2">
    <property type="entry name" value="PROPHAGE INTEGRASE INTS-RELATED"/>
    <property type="match status" value="1"/>
</dbReference>
<dbReference type="SUPFAM" id="SSF56349">
    <property type="entry name" value="DNA breaking-rejoining enzymes"/>
    <property type="match status" value="1"/>
</dbReference>
<dbReference type="OrthoDB" id="9789256at2"/>
<organism evidence="8 9">
    <name type="scientific">Desulfonatronospira thiodismutans ASO3-1</name>
    <dbReference type="NCBI Taxonomy" id="555779"/>
    <lineage>
        <taxon>Bacteria</taxon>
        <taxon>Pseudomonadati</taxon>
        <taxon>Thermodesulfobacteriota</taxon>
        <taxon>Desulfovibrionia</taxon>
        <taxon>Desulfovibrionales</taxon>
        <taxon>Desulfonatronovibrionaceae</taxon>
        <taxon>Desulfonatronospira</taxon>
    </lineage>
</organism>
<dbReference type="Pfam" id="PF13356">
    <property type="entry name" value="Arm-DNA-bind_3"/>
    <property type="match status" value="1"/>
</dbReference>
<dbReference type="InterPro" id="IPR010998">
    <property type="entry name" value="Integrase_recombinase_N"/>
</dbReference>
<dbReference type="Pfam" id="PF02899">
    <property type="entry name" value="Phage_int_SAM_1"/>
    <property type="match status" value="1"/>
</dbReference>
<dbReference type="GO" id="GO:0015074">
    <property type="term" value="P:DNA integration"/>
    <property type="evidence" value="ECO:0007669"/>
    <property type="project" value="UniProtKB-KW"/>
</dbReference>
<feature type="domain" description="Tyr recombinase" evidence="6">
    <location>
        <begin position="204"/>
        <end position="376"/>
    </location>
</feature>
<dbReference type="eggNOG" id="COG0582">
    <property type="taxonomic scope" value="Bacteria"/>
</dbReference>
<evidence type="ECO:0000259" key="6">
    <source>
        <dbReference type="PROSITE" id="PS51898"/>
    </source>
</evidence>
<evidence type="ECO:0000256" key="4">
    <source>
        <dbReference type="ARBA" id="ARBA00023172"/>
    </source>
</evidence>
<dbReference type="PANTHER" id="PTHR30629">
    <property type="entry name" value="PROPHAGE INTEGRASE"/>
    <property type="match status" value="1"/>
</dbReference>
<dbReference type="InterPro" id="IPR038488">
    <property type="entry name" value="Integrase_DNA-bd_sf"/>
</dbReference>
<dbReference type="Gene3D" id="1.10.150.130">
    <property type="match status" value="1"/>
</dbReference>
<evidence type="ECO:0000259" key="7">
    <source>
        <dbReference type="PROSITE" id="PS51900"/>
    </source>
</evidence>
<comment type="similarity">
    <text evidence="1">Belongs to the 'phage' integrase family.</text>
</comment>
<keyword evidence="2" id="KW-0229">DNA integration</keyword>
<evidence type="ECO:0000313" key="8">
    <source>
        <dbReference type="EMBL" id="EFI32753.1"/>
    </source>
</evidence>
<dbReference type="InterPro" id="IPR011010">
    <property type="entry name" value="DNA_brk_join_enz"/>
</dbReference>
<dbReference type="InterPro" id="IPR013762">
    <property type="entry name" value="Integrase-like_cat_sf"/>
</dbReference>
<dbReference type="CDD" id="cd00796">
    <property type="entry name" value="INT_Rci_Hp1_C"/>
    <property type="match status" value="1"/>
</dbReference>
<evidence type="ECO:0000256" key="1">
    <source>
        <dbReference type="ARBA" id="ARBA00008857"/>
    </source>
</evidence>
<keyword evidence="4" id="KW-0233">DNA recombination</keyword>
<evidence type="ECO:0000256" key="2">
    <source>
        <dbReference type="ARBA" id="ARBA00022908"/>
    </source>
</evidence>
<dbReference type="GO" id="GO:0003677">
    <property type="term" value="F:DNA binding"/>
    <property type="evidence" value="ECO:0007669"/>
    <property type="project" value="UniProtKB-UniRule"/>
</dbReference>
<dbReference type="PROSITE" id="PS51898">
    <property type="entry name" value="TYR_RECOMBINASE"/>
    <property type="match status" value="1"/>
</dbReference>
<protein>
    <submittedName>
        <fullName evidence="8">Integrase family protein</fullName>
    </submittedName>
</protein>
<dbReference type="AlphaFoldDB" id="D6SUZ7"/>
<comment type="caution">
    <text evidence="8">The sequence shown here is derived from an EMBL/GenBank/DDBJ whole genome shotgun (WGS) entry which is preliminary data.</text>
</comment>
<accession>D6SUZ7</accession>
<dbReference type="InterPro" id="IPR025166">
    <property type="entry name" value="Integrase_DNA_bind_dom"/>
</dbReference>
<dbReference type="GO" id="GO:0006310">
    <property type="term" value="P:DNA recombination"/>
    <property type="evidence" value="ECO:0007669"/>
    <property type="project" value="UniProtKB-KW"/>
</dbReference>
<dbReference type="Gene3D" id="1.10.443.10">
    <property type="entry name" value="Intergrase catalytic core"/>
    <property type="match status" value="1"/>
</dbReference>
<dbReference type="InterPro" id="IPR050808">
    <property type="entry name" value="Phage_Integrase"/>
</dbReference>
<keyword evidence="9" id="KW-1185">Reference proteome</keyword>
<dbReference type="InterPro" id="IPR044068">
    <property type="entry name" value="CB"/>
</dbReference>
<sequence length="384" mass="43940">MSVKLLKQNYVNKLECLDGKEKLRVYDEKLKGLMLEVRPTGIKTYFLKYKTPRGGYKQIKLGRNSFLSVEQARDIAAKVLADVAMGKDPQDEKKTLKVVPTFEDFAWNSYLPYVQGYKRSWKSDLSFLRTHLVPKFGKLHLDQITRDDIMAMHQERLKNGAAPASANRLVILLRYMFNLAIQWETPGVTVNPTKGVPLAEENNQRERYLTEEEVQRLCKAVKESENPLLEPIISMLILTGARKSEVLNAKWEDLDLERKRWRIPYTKSGKPRTVPLSESALEVLRSVPKVEGSEYIFPSPVTGKPFNSIYNSWNTARIKSGLEDVKIHTLRHSFASFLVNAGRNLYEVGKLLGHTQMRTTMRYSHLSDETLAEAVNTVPLKKVA</sequence>
<dbReference type="PROSITE" id="PS51900">
    <property type="entry name" value="CB"/>
    <property type="match status" value="1"/>
</dbReference>
<reference evidence="8" key="1">
    <citation type="submission" date="2010-05" db="EMBL/GenBank/DDBJ databases">
        <title>The draft genome of Desulfonatronospira thiodismutans ASO3-1.</title>
        <authorList>
            <consortium name="US DOE Joint Genome Institute (JGI-PGF)"/>
            <person name="Lucas S."/>
            <person name="Copeland A."/>
            <person name="Lapidus A."/>
            <person name="Cheng J.-F."/>
            <person name="Bruce D."/>
            <person name="Goodwin L."/>
            <person name="Pitluck S."/>
            <person name="Chertkov O."/>
            <person name="Brettin T."/>
            <person name="Detter J.C."/>
            <person name="Han C."/>
            <person name="Land M.L."/>
            <person name="Hauser L."/>
            <person name="Kyrpides N."/>
            <person name="Mikhailova N."/>
            <person name="Muyzer G."/>
            <person name="Woyke T."/>
        </authorList>
    </citation>
    <scope>NUCLEOTIDE SEQUENCE [LARGE SCALE GENOMIC DNA]</scope>
    <source>
        <strain evidence="8">ASO3-1</strain>
    </source>
</reference>
<dbReference type="Gene3D" id="3.30.160.390">
    <property type="entry name" value="Integrase, DNA-binding domain"/>
    <property type="match status" value="1"/>
</dbReference>
<keyword evidence="3 5" id="KW-0238">DNA-binding</keyword>
<dbReference type="Pfam" id="PF00589">
    <property type="entry name" value="Phage_integrase"/>
    <property type="match status" value="1"/>
</dbReference>
<evidence type="ECO:0000256" key="3">
    <source>
        <dbReference type="ARBA" id="ARBA00023125"/>
    </source>
</evidence>
<dbReference type="InterPro" id="IPR004107">
    <property type="entry name" value="Integrase_SAM-like_N"/>
</dbReference>
<evidence type="ECO:0000256" key="5">
    <source>
        <dbReference type="PROSITE-ProRule" id="PRU01248"/>
    </source>
</evidence>
<evidence type="ECO:0000313" key="9">
    <source>
        <dbReference type="Proteomes" id="UP000005496"/>
    </source>
</evidence>
<gene>
    <name evidence="8" type="ORF">Dthio_PD0042</name>
</gene>
<dbReference type="RefSeq" id="WP_008871847.1">
    <property type="nucleotide sequence ID" value="NZ_ACJN02000005.1"/>
</dbReference>